<organism evidence="2 3">
    <name type="scientific">Vibrio quintilis</name>
    <dbReference type="NCBI Taxonomy" id="1117707"/>
    <lineage>
        <taxon>Bacteria</taxon>
        <taxon>Pseudomonadati</taxon>
        <taxon>Pseudomonadota</taxon>
        <taxon>Gammaproteobacteria</taxon>
        <taxon>Vibrionales</taxon>
        <taxon>Vibrionaceae</taxon>
        <taxon>Vibrio</taxon>
    </lineage>
</organism>
<name>A0A1M7YR47_9VIBR</name>
<keyword evidence="3" id="KW-1185">Reference proteome</keyword>
<dbReference type="SUPFAM" id="SSF52091">
    <property type="entry name" value="SpoIIaa-like"/>
    <property type="match status" value="1"/>
</dbReference>
<evidence type="ECO:0000259" key="1">
    <source>
        <dbReference type="PROSITE" id="PS50801"/>
    </source>
</evidence>
<evidence type="ECO:0000313" key="3">
    <source>
        <dbReference type="Proteomes" id="UP000184600"/>
    </source>
</evidence>
<dbReference type="PANTHER" id="PTHR33495">
    <property type="entry name" value="ANTI-SIGMA FACTOR ANTAGONIST TM_1081-RELATED-RELATED"/>
    <property type="match status" value="1"/>
</dbReference>
<gene>
    <name evidence="2" type="ORF">VQ7734_00796</name>
</gene>
<dbReference type="Gene3D" id="3.30.750.24">
    <property type="entry name" value="STAS domain"/>
    <property type="match status" value="1"/>
</dbReference>
<reference evidence="3" key="1">
    <citation type="submission" date="2016-12" db="EMBL/GenBank/DDBJ databases">
        <authorList>
            <person name="Rodrigo-Torres L."/>
            <person name="Arahal R.D."/>
            <person name="Lucena T."/>
        </authorList>
    </citation>
    <scope>NUCLEOTIDE SEQUENCE [LARGE SCALE GENOMIC DNA]</scope>
</reference>
<dbReference type="AlphaFoldDB" id="A0A1M7YR47"/>
<evidence type="ECO:0000313" key="2">
    <source>
        <dbReference type="EMBL" id="SHO55077.1"/>
    </source>
</evidence>
<dbReference type="CDD" id="cd07043">
    <property type="entry name" value="STAS_anti-anti-sigma_factors"/>
    <property type="match status" value="1"/>
</dbReference>
<dbReference type="InterPro" id="IPR002645">
    <property type="entry name" value="STAS_dom"/>
</dbReference>
<dbReference type="EMBL" id="FRFG01000011">
    <property type="protein sequence ID" value="SHO55077.1"/>
    <property type="molecule type" value="Genomic_DNA"/>
</dbReference>
<proteinExistence type="predicted"/>
<dbReference type="PROSITE" id="PS50801">
    <property type="entry name" value="STAS"/>
    <property type="match status" value="1"/>
</dbReference>
<dbReference type="GO" id="GO:0043856">
    <property type="term" value="F:anti-sigma factor antagonist activity"/>
    <property type="evidence" value="ECO:0007669"/>
    <property type="project" value="TreeGrafter"/>
</dbReference>
<accession>A0A1M7YR47</accession>
<dbReference type="RefSeq" id="WP_073579978.1">
    <property type="nucleotide sequence ID" value="NZ_AP024897.1"/>
</dbReference>
<dbReference type="InterPro" id="IPR036513">
    <property type="entry name" value="STAS_dom_sf"/>
</dbReference>
<protein>
    <submittedName>
        <fullName evidence="2">STAS domain protein</fullName>
    </submittedName>
</protein>
<feature type="domain" description="STAS" evidence="1">
    <location>
        <begin position="13"/>
        <end position="106"/>
    </location>
</feature>
<dbReference type="STRING" id="1117707.VQ7734_00796"/>
<dbReference type="Proteomes" id="UP000184600">
    <property type="component" value="Unassembled WGS sequence"/>
</dbReference>
<sequence>MELNKINDNDIRLTLQFNGNLDADGTRNIQPVIDEIIWAEPHREVELDFSAVQFMDSSGVGALVYLYKRLIEKKRNMRIENASGQPLEIIHLLRISNTIAVNSHTH</sequence>
<dbReference type="OrthoDB" id="9796076at2"/>
<dbReference type="PANTHER" id="PTHR33495:SF2">
    <property type="entry name" value="ANTI-SIGMA FACTOR ANTAGONIST TM_1081-RELATED"/>
    <property type="match status" value="1"/>
</dbReference>
<dbReference type="Pfam" id="PF01740">
    <property type="entry name" value="STAS"/>
    <property type="match status" value="1"/>
</dbReference>